<gene>
    <name evidence="2" type="ORF">METZ01_LOCUS147223</name>
</gene>
<reference evidence="2" key="1">
    <citation type="submission" date="2018-05" db="EMBL/GenBank/DDBJ databases">
        <authorList>
            <person name="Lanie J.A."/>
            <person name="Ng W.-L."/>
            <person name="Kazmierczak K.M."/>
            <person name="Andrzejewski T.M."/>
            <person name="Davidsen T.M."/>
            <person name="Wayne K.J."/>
            <person name="Tettelin H."/>
            <person name="Glass J.I."/>
            <person name="Rusch D."/>
            <person name="Podicherti R."/>
            <person name="Tsui H.-C.T."/>
            <person name="Winkler M.E."/>
        </authorList>
    </citation>
    <scope>NUCLEOTIDE SEQUENCE</scope>
</reference>
<dbReference type="InterPro" id="IPR007462">
    <property type="entry name" value="COV1-like"/>
</dbReference>
<name>A0A381ZZ16_9ZZZZ</name>
<dbReference type="Pfam" id="PF04367">
    <property type="entry name" value="DUF502"/>
    <property type="match status" value="1"/>
</dbReference>
<organism evidence="2">
    <name type="scientific">marine metagenome</name>
    <dbReference type="NCBI Taxonomy" id="408172"/>
    <lineage>
        <taxon>unclassified sequences</taxon>
        <taxon>metagenomes</taxon>
        <taxon>ecological metagenomes</taxon>
    </lineage>
</organism>
<evidence type="ECO:0000313" key="2">
    <source>
        <dbReference type="EMBL" id="SVA94369.1"/>
    </source>
</evidence>
<dbReference type="AlphaFoldDB" id="A0A381ZZ16"/>
<accession>A0A381ZZ16</accession>
<sequence length="217" mass="24297">VFINFNRRLRNIFLTGFLITLPIALTIFILSFLFKSLDALSPVFTHWLIFLGAPIPEGYRIPFLGVVMTFVIVFLVGAVTTNIFGKKILHLWEEIIGKIPFVRRIYKGTKQVVSSFATMDTKSFTKVVLIEFPRKGAHAIAFVTGKTSGELQRLTSENHMKVFIPTTPNPTSGFIVFADPSEFITLDMTIEEGIKYVISGGIVTPDHVEKLIKNSSV</sequence>
<evidence type="ECO:0000256" key="1">
    <source>
        <dbReference type="SAM" id="Phobius"/>
    </source>
</evidence>
<protein>
    <recommendedName>
        <fullName evidence="3">DUF502 domain-containing protein</fullName>
    </recommendedName>
</protein>
<evidence type="ECO:0008006" key="3">
    <source>
        <dbReference type="Google" id="ProtNLM"/>
    </source>
</evidence>
<keyword evidence="1" id="KW-0812">Transmembrane</keyword>
<dbReference type="PANTHER" id="PTHR31876">
    <property type="entry name" value="COV-LIKE PROTEIN 1"/>
    <property type="match status" value="1"/>
</dbReference>
<proteinExistence type="predicted"/>
<dbReference type="EMBL" id="UINC01023193">
    <property type="protein sequence ID" value="SVA94369.1"/>
    <property type="molecule type" value="Genomic_DNA"/>
</dbReference>
<feature type="transmembrane region" description="Helical" evidence="1">
    <location>
        <begin position="61"/>
        <end position="84"/>
    </location>
</feature>
<keyword evidence="1" id="KW-0472">Membrane</keyword>
<keyword evidence="1" id="KW-1133">Transmembrane helix</keyword>
<feature type="transmembrane region" description="Helical" evidence="1">
    <location>
        <begin position="12"/>
        <end position="34"/>
    </location>
</feature>
<feature type="non-terminal residue" evidence="2">
    <location>
        <position position="1"/>
    </location>
</feature>
<dbReference type="PANTHER" id="PTHR31876:SF26">
    <property type="entry name" value="PROTEIN LIKE COV 2"/>
    <property type="match status" value="1"/>
</dbReference>